<keyword evidence="2" id="KW-1185">Reference proteome</keyword>
<protein>
    <submittedName>
        <fullName evidence="1">Uncharacterized protein</fullName>
    </submittedName>
</protein>
<geneLocation type="plasmid" evidence="1 2">
    <name>p1_010030</name>
</geneLocation>
<dbReference type="EMBL" id="CP029389">
    <property type="protein sequence ID" value="AWL27188.1"/>
    <property type="molecule type" value="Genomic_DNA"/>
</dbReference>
<accession>A0A2S2F8F3</accession>
<organism evidence="1 2">
    <name type="scientific">Acinetobacter defluvii</name>
    <dbReference type="NCBI Taxonomy" id="1871111"/>
    <lineage>
        <taxon>Bacteria</taxon>
        <taxon>Pseudomonadati</taxon>
        <taxon>Pseudomonadota</taxon>
        <taxon>Gammaproteobacteria</taxon>
        <taxon>Moraxellales</taxon>
        <taxon>Moraxellaceae</taxon>
        <taxon>Acinetobacter</taxon>
    </lineage>
</organism>
<sequence length="181" mass="20034">MDKFSVNAVVAKTVINGLVAVLEQQEIDVDNMQFSLKSDNGEQTPELNFKELIDCTLGWLQQVENEEFLIVRRDEVKGYFSNDGENYEVHNTLAEAKHEAECAIESFSERLADQGLDPSSDGNFHQVGYGIVLAKSGHTVEHVVTQQDVDCGDSKYDVGTEIMSLHLDSCSIDGEGSQESE</sequence>
<dbReference type="STRING" id="1871111.GCA_001704615_00859"/>
<dbReference type="AlphaFoldDB" id="A0A2S2F8F3"/>
<evidence type="ECO:0000313" key="2">
    <source>
        <dbReference type="Proteomes" id="UP000245977"/>
    </source>
</evidence>
<keyword evidence="1" id="KW-0614">Plasmid</keyword>
<reference evidence="1" key="1">
    <citation type="submission" date="2019-08" db="EMBL/GenBank/DDBJ databases">
        <title>The complete genome of Acinetobacter defluvii strain WCHAD010030.</title>
        <authorList>
            <person name="Hu Y."/>
            <person name="Qin J."/>
            <person name="Feng Y."/>
            <person name="Zong Z."/>
        </authorList>
    </citation>
    <scope>NUCLEOTIDE SEQUENCE</scope>
    <source>
        <strain evidence="1">WCHA30</strain>
        <plasmid evidence="1">p1_010030</plasmid>
    </source>
</reference>
<dbReference type="KEGG" id="adv:DJ533_00460"/>
<dbReference type="Proteomes" id="UP000245977">
    <property type="component" value="Plasmid p1_010030"/>
</dbReference>
<evidence type="ECO:0000313" key="1">
    <source>
        <dbReference type="EMBL" id="AWL27188.1"/>
    </source>
</evidence>
<gene>
    <name evidence="1" type="ORF">DJ533_00460</name>
</gene>
<dbReference type="OrthoDB" id="9821525at2"/>
<proteinExistence type="predicted"/>
<dbReference type="RefSeq" id="WP_065994743.1">
    <property type="nucleotide sequence ID" value="NZ_CP029389.2"/>
</dbReference>
<name>A0A2S2F8F3_9GAMM</name>